<dbReference type="GO" id="GO:0016705">
    <property type="term" value="F:oxidoreductase activity, acting on paired donors, with incorporation or reduction of molecular oxygen"/>
    <property type="evidence" value="ECO:0007669"/>
    <property type="project" value="UniProtKB-ARBA"/>
</dbReference>
<dbReference type="EMBL" id="X80041">
    <property type="protein sequence ID" value="CAA56348.1"/>
    <property type="molecule type" value="Genomic_DNA"/>
</dbReference>
<keyword evidence="3" id="KW-0408">Iron</keyword>
<keyword evidence="1" id="KW-0001">2Fe-2S</keyword>
<reference evidence="6" key="1">
    <citation type="submission" date="1994-07" db="EMBL/GenBank/DDBJ databases">
        <authorList>
            <person name="Asturias J."/>
        </authorList>
    </citation>
    <scope>NUCLEOTIDE SEQUENCE</scope>
</reference>
<dbReference type="InterPro" id="IPR036922">
    <property type="entry name" value="Rieske_2Fe-2S_sf"/>
</dbReference>
<evidence type="ECO:0000256" key="1">
    <source>
        <dbReference type="ARBA" id="ARBA00022714"/>
    </source>
</evidence>
<sequence>MSMTRVCMMDEVPVGEMVRFESPYGPLLVSNVDGEYFVTQDTCTHDDWSLADGYLDGDVVECSLHWAKFCVRTGAVKALPAAVPLRTYAVTIENGFVLADLDAKASSV</sequence>
<protein>
    <submittedName>
        <fullName evidence="6">Ferredoxin BPH</fullName>
    </submittedName>
</protein>
<feature type="domain" description="Rieske" evidence="5">
    <location>
        <begin position="4"/>
        <end position="99"/>
    </location>
</feature>
<dbReference type="GO" id="GO:0046872">
    <property type="term" value="F:metal ion binding"/>
    <property type="evidence" value="ECO:0007669"/>
    <property type="project" value="UniProtKB-KW"/>
</dbReference>
<dbReference type="SUPFAM" id="SSF50022">
    <property type="entry name" value="ISP domain"/>
    <property type="match status" value="1"/>
</dbReference>
<evidence type="ECO:0000313" key="6">
    <source>
        <dbReference type="EMBL" id="CAA56348.1"/>
    </source>
</evidence>
<dbReference type="InterPro" id="IPR017941">
    <property type="entry name" value="Rieske_2Fe-2S"/>
</dbReference>
<dbReference type="GO" id="GO:0004497">
    <property type="term" value="F:monooxygenase activity"/>
    <property type="evidence" value="ECO:0007669"/>
    <property type="project" value="UniProtKB-ARBA"/>
</dbReference>
<dbReference type="AlphaFoldDB" id="Q57545"/>
<gene>
    <name evidence="6" type="primary">bphA3</name>
</gene>
<name>Q57545_RHOGO</name>
<evidence type="ECO:0000256" key="4">
    <source>
        <dbReference type="ARBA" id="ARBA00023014"/>
    </source>
</evidence>
<organism evidence="6">
    <name type="scientific">Rhodococcus globerulus</name>
    <dbReference type="NCBI Taxonomy" id="33008"/>
    <lineage>
        <taxon>Bacteria</taxon>
        <taxon>Bacillati</taxon>
        <taxon>Actinomycetota</taxon>
        <taxon>Actinomycetes</taxon>
        <taxon>Mycobacteriales</taxon>
        <taxon>Nocardiaceae</taxon>
        <taxon>Rhodococcus</taxon>
    </lineage>
</organism>
<keyword evidence="2" id="KW-0479">Metal-binding</keyword>
<evidence type="ECO:0000256" key="3">
    <source>
        <dbReference type="ARBA" id="ARBA00023004"/>
    </source>
</evidence>
<dbReference type="PROSITE" id="PS51296">
    <property type="entry name" value="RIESKE"/>
    <property type="match status" value="1"/>
</dbReference>
<accession>Q57545</accession>
<dbReference type="Gene3D" id="2.102.10.10">
    <property type="entry name" value="Rieske [2Fe-2S] iron-sulphur domain"/>
    <property type="match status" value="1"/>
</dbReference>
<dbReference type="GO" id="GO:0051537">
    <property type="term" value="F:2 iron, 2 sulfur cluster binding"/>
    <property type="evidence" value="ECO:0007669"/>
    <property type="project" value="UniProtKB-KW"/>
</dbReference>
<proteinExistence type="predicted"/>
<dbReference type="CDD" id="cd03528">
    <property type="entry name" value="Rieske_RO_ferredoxin"/>
    <property type="match status" value="1"/>
</dbReference>
<dbReference type="PIR" id="S51759">
    <property type="entry name" value="S51759"/>
</dbReference>
<evidence type="ECO:0000256" key="2">
    <source>
        <dbReference type="ARBA" id="ARBA00022723"/>
    </source>
</evidence>
<keyword evidence="4" id="KW-0411">Iron-sulfur</keyword>
<reference evidence="6" key="2">
    <citation type="journal article" date="1995" name="Gene">
        <title>The evolutionary relationship of biphenyl dioxygenase from gram-positive Rhodococcus globerulus P6 to multicomponent dioxygenases from gram-negative bacteria.</title>
        <authorList>
            <person name="Asturias J.A."/>
            <person name="Diaz E."/>
            <person name="Timmis K.N."/>
        </authorList>
    </citation>
    <scope>NUCLEOTIDE SEQUENCE</scope>
</reference>
<dbReference type="Pfam" id="PF00355">
    <property type="entry name" value="Rieske"/>
    <property type="match status" value="1"/>
</dbReference>
<evidence type="ECO:0000259" key="5">
    <source>
        <dbReference type="PROSITE" id="PS51296"/>
    </source>
</evidence>